<sequence length="233" mass="25954">SQSSVDNMSCPSTPSTPTSPIPYEIQIATEDDRESILNFLQTFFFRDEPLNSYLGIITEETPRCLDLENFSLKELNNGVNLKAVYNGKIIGVSLNGILERGWLGKDDPYKHGDTKFGIILDLLERVARESDPFKKYPDCEKAMTVKILSVDGTYRGKGIAKALMAKTRELAKEHGCGFMSVDCTSHFTACALKNLGFELHYSLKYVDHKVNGEVVLNPAPPHVAVTVYTQKID</sequence>
<feature type="domain" description="N-acetyltransferase" evidence="15">
    <location>
        <begin position="23"/>
        <end position="221"/>
    </location>
</feature>
<evidence type="ECO:0000256" key="7">
    <source>
        <dbReference type="ARBA" id="ARBA00050849"/>
    </source>
</evidence>
<comment type="catalytic activity">
    <reaction evidence="7">
        <text>serotonin + octadecanoyl-CoA = N-octadecanoyl-serotonin + CoA + H(+)</text>
        <dbReference type="Rhea" id="RHEA:51400"/>
        <dbReference type="ChEBI" id="CHEBI:15378"/>
        <dbReference type="ChEBI" id="CHEBI:57287"/>
        <dbReference type="ChEBI" id="CHEBI:57394"/>
        <dbReference type="ChEBI" id="CHEBI:134065"/>
        <dbReference type="ChEBI" id="CHEBI:350546"/>
    </reaction>
    <physiologicalReaction direction="left-to-right" evidence="7">
        <dbReference type="Rhea" id="RHEA:51401"/>
    </physiologicalReaction>
</comment>
<gene>
    <name evidence="16" type="ORF">NQ315_002039</name>
</gene>
<name>A0AAV8VFU1_9CUCU</name>
<evidence type="ECO:0000256" key="9">
    <source>
        <dbReference type="ARBA" id="ARBA00051711"/>
    </source>
</evidence>
<accession>A0AAV8VFU1</accession>
<dbReference type="InterPro" id="IPR000182">
    <property type="entry name" value="GNAT_dom"/>
</dbReference>
<comment type="caution">
    <text evidence="16">The sequence shown here is derived from an EMBL/GenBank/DDBJ whole genome shotgun (WGS) entry which is preliminary data.</text>
</comment>
<feature type="region of interest" description="Disordered" evidence="14">
    <location>
        <begin position="1"/>
        <end position="21"/>
    </location>
</feature>
<dbReference type="Gene3D" id="3.40.630.30">
    <property type="match status" value="1"/>
</dbReference>
<evidence type="ECO:0000256" key="5">
    <source>
        <dbReference type="ARBA" id="ARBA00039114"/>
    </source>
</evidence>
<evidence type="ECO:0000256" key="4">
    <source>
        <dbReference type="ARBA" id="ARBA00038182"/>
    </source>
</evidence>
<evidence type="ECO:0000313" key="17">
    <source>
        <dbReference type="Proteomes" id="UP001159042"/>
    </source>
</evidence>
<comment type="catalytic activity">
    <reaction evidence="6">
        <text>dopamine + (9Z)-octadecenoyl-CoA = N-(9Z-octadecanoyl)-dopamine + CoA + H(+)</text>
        <dbReference type="Rhea" id="RHEA:51380"/>
        <dbReference type="ChEBI" id="CHEBI:15378"/>
        <dbReference type="ChEBI" id="CHEBI:31883"/>
        <dbReference type="ChEBI" id="CHEBI:57287"/>
        <dbReference type="ChEBI" id="CHEBI:57387"/>
        <dbReference type="ChEBI" id="CHEBI:59905"/>
    </reaction>
    <physiologicalReaction direction="left-to-right" evidence="6">
        <dbReference type="Rhea" id="RHEA:51381"/>
    </physiologicalReaction>
</comment>
<evidence type="ECO:0000256" key="6">
    <source>
        <dbReference type="ARBA" id="ARBA00050189"/>
    </source>
</evidence>
<dbReference type="EMBL" id="JANEYG010000104">
    <property type="protein sequence ID" value="KAJ8913024.1"/>
    <property type="molecule type" value="Genomic_DNA"/>
</dbReference>
<protein>
    <recommendedName>
        <fullName evidence="5">aralkylamine N-acetyltransferase</fullName>
        <ecNumber evidence="5">2.3.1.87</ecNumber>
    </recommendedName>
</protein>
<keyword evidence="17" id="KW-1185">Reference proteome</keyword>
<evidence type="ECO:0000256" key="14">
    <source>
        <dbReference type="SAM" id="MobiDB-lite"/>
    </source>
</evidence>
<evidence type="ECO:0000259" key="15">
    <source>
        <dbReference type="PROSITE" id="PS51186"/>
    </source>
</evidence>
<comment type="catalytic activity">
    <reaction evidence="13">
        <text>serotonin + acetyl-CoA = N-acetylserotonin + CoA + H(+)</text>
        <dbReference type="Rhea" id="RHEA:25217"/>
        <dbReference type="ChEBI" id="CHEBI:15378"/>
        <dbReference type="ChEBI" id="CHEBI:17697"/>
        <dbReference type="ChEBI" id="CHEBI:57287"/>
        <dbReference type="ChEBI" id="CHEBI:57288"/>
        <dbReference type="ChEBI" id="CHEBI:350546"/>
        <dbReference type="EC" id="2.3.1.87"/>
    </reaction>
    <physiologicalReaction direction="left-to-right" evidence="13">
        <dbReference type="Rhea" id="RHEA:25218"/>
    </physiologicalReaction>
</comment>
<organism evidence="16 17">
    <name type="scientific">Exocentrus adspersus</name>
    <dbReference type="NCBI Taxonomy" id="1586481"/>
    <lineage>
        <taxon>Eukaryota</taxon>
        <taxon>Metazoa</taxon>
        <taxon>Ecdysozoa</taxon>
        <taxon>Arthropoda</taxon>
        <taxon>Hexapoda</taxon>
        <taxon>Insecta</taxon>
        <taxon>Pterygota</taxon>
        <taxon>Neoptera</taxon>
        <taxon>Endopterygota</taxon>
        <taxon>Coleoptera</taxon>
        <taxon>Polyphaga</taxon>
        <taxon>Cucujiformia</taxon>
        <taxon>Chrysomeloidea</taxon>
        <taxon>Cerambycidae</taxon>
        <taxon>Lamiinae</taxon>
        <taxon>Acanthocinini</taxon>
        <taxon>Exocentrus</taxon>
    </lineage>
</organism>
<evidence type="ECO:0000256" key="8">
    <source>
        <dbReference type="ARBA" id="ARBA00051284"/>
    </source>
</evidence>
<dbReference type="GO" id="GO:0004059">
    <property type="term" value="F:aralkylamine N-acetyltransferase activity"/>
    <property type="evidence" value="ECO:0007669"/>
    <property type="project" value="UniProtKB-EC"/>
</dbReference>
<dbReference type="CDD" id="cd04301">
    <property type="entry name" value="NAT_SF"/>
    <property type="match status" value="1"/>
</dbReference>
<comment type="catalytic activity">
    <reaction evidence="10">
        <text>serotonin + (9Z)-octadecenoyl-CoA = N-(9Z-octadecenoyl)-serotonin + CoA + H(+)</text>
        <dbReference type="Rhea" id="RHEA:51392"/>
        <dbReference type="ChEBI" id="CHEBI:15378"/>
        <dbReference type="ChEBI" id="CHEBI:57287"/>
        <dbReference type="ChEBI" id="CHEBI:57387"/>
        <dbReference type="ChEBI" id="CHEBI:134064"/>
        <dbReference type="ChEBI" id="CHEBI:350546"/>
    </reaction>
    <physiologicalReaction direction="left-to-right" evidence="10">
        <dbReference type="Rhea" id="RHEA:51393"/>
    </physiologicalReaction>
</comment>
<proteinExistence type="inferred from homology"/>
<dbReference type="FunFam" id="3.40.630.30:FF:000046">
    <property type="entry name" value="Dopamine N-acetyltransferase"/>
    <property type="match status" value="1"/>
</dbReference>
<evidence type="ECO:0000256" key="10">
    <source>
        <dbReference type="ARBA" id="ARBA00051823"/>
    </source>
</evidence>
<dbReference type="PROSITE" id="PS51186">
    <property type="entry name" value="GNAT"/>
    <property type="match status" value="1"/>
</dbReference>
<dbReference type="EC" id="2.3.1.87" evidence="5"/>
<keyword evidence="2" id="KW-0012">Acyltransferase</keyword>
<evidence type="ECO:0000256" key="11">
    <source>
        <dbReference type="ARBA" id="ARBA00052178"/>
    </source>
</evidence>
<feature type="compositionally biased region" description="Polar residues" evidence="14">
    <location>
        <begin position="1"/>
        <end position="10"/>
    </location>
</feature>
<dbReference type="Proteomes" id="UP001159042">
    <property type="component" value="Unassembled WGS sequence"/>
</dbReference>
<evidence type="ECO:0000256" key="2">
    <source>
        <dbReference type="ARBA" id="ARBA00023315"/>
    </source>
</evidence>
<dbReference type="InterPro" id="IPR016181">
    <property type="entry name" value="Acyl_CoA_acyltransferase"/>
</dbReference>
<comment type="pathway">
    <text evidence="3">Aromatic compound metabolism; melatonin biosynthesis; melatonin from serotonin: step 1/2.</text>
</comment>
<evidence type="ECO:0000256" key="12">
    <source>
        <dbReference type="ARBA" id="ARBA00052335"/>
    </source>
</evidence>
<keyword evidence="1" id="KW-0808">Transferase</keyword>
<comment type="catalytic activity">
    <reaction evidence="8">
        <text>serotonin + (5Z,8Z,11Z,14Z)-eicosatetraenoyl-CoA = N-[(5Z,8Z,11Z,14Z)-eicosatetraenoyl]-serotonin + CoA + H(+)</text>
        <dbReference type="Rhea" id="RHEA:51396"/>
        <dbReference type="ChEBI" id="CHEBI:15378"/>
        <dbReference type="ChEBI" id="CHEBI:57287"/>
        <dbReference type="ChEBI" id="CHEBI:57368"/>
        <dbReference type="ChEBI" id="CHEBI:132255"/>
        <dbReference type="ChEBI" id="CHEBI:350546"/>
    </reaction>
    <physiologicalReaction direction="left-to-right" evidence="8">
        <dbReference type="Rhea" id="RHEA:51397"/>
    </physiologicalReaction>
</comment>
<feature type="non-terminal residue" evidence="16">
    <location>
        <position position="1"/>
    </location>
</feature>
<evidence type="ECO:0000256" key="1">
    <source>
        <dbReference type="ARBA" id="ARBA00022679"/>
    </source>
</evidence>
<evidence type="ECO:0000256" key="13">
    <source>
        <dbReference type="ARBA" id="ARBA00052491"/>
    </source>
</evidence>
<dbReference type="SUPFAM" id="SSF55729">
    <property type="entry name" value="Acyl-CoA N-acyltransferases (Nat)"/>
    <property type="match status" value="1"/>
</dbReference>
<comment type="catalytic activity">
    <reaction evidence="9">
        <text>dopamine + acetyl-CoA = N-acetyldopamine + CoA + H(+)</text>
        <dbReference type="Rhea" id="RHEA:51388"/>
        <dbReference type="ChEBI" id="CHEBI:15378"/>
        <dbReference type="ChEBI" id="CHEBI:57287"/>
        <dbReference type="ChEBI" id="CHEBI:57288"/>
        <dbReference type="ChEBI" id="CHEBI:59905"/>
        <dbReference type="ChEBI" id="CHEBI:125678"/>
    </reaction>
    <physiologicalReaction direction="left-to-right" evidence="9">
        <dbReference type="Rhea" id="RHEA:51389"/>
    </physiologicalReaction>
</comment>
<evidence type="ECO:0000256" key="3">
    <source>
        <dbReference type="ARBA" id="ARBA00037926"/>
    </source>
</evidence>
<dbReference type="Pfam" id="PF00583">
    <property type="entry name" value="Acetyltransf_1"/>
    <property type="match status" value="1"/>
</dbReference>
<comment type="catalytic activity">
    <reaction evidence="12">
        <text>dopamine + hexadecanoyl-CoA = N-hexadecanoyl-dopamine + CoA + H(+)</text>
        <dbReference type="Rhea" id="RHEA:51376"/>
        <dbReference type="ChEBI" id="CHEBI:15378"/>
        <dbReference type="ChEBI" id="CHEBI:57287"/>
        <dbReference type="ChEBI" id="CHEBI:57379"/>
        <dbReference type="ChEBI" id="CHEBI:59905"/>
        <dbReference type="ChEBI" id="CHEBI:134058"/>
    </reaction>
    <physiologicalReaction direction="left-to-right" evidence="12">
        <dbReference type="Rhea" id="RHEA:51377"/>
    </physiologicalReaction>
</comment>
<evidence type="ECO:0000313" key="16">
    <source>
        <dbReference type="EMBL" id="KAJ8913024.1"/>
    </source>
</evidence>
<dbReference type="PANTHER" id="PTHR20905:SF1">
    <property type="entry name" value="AT07410P-RELATED"/>
    <property type="match status" value="1"/>
</dbReference>
<dbReference type="AlphaFoldDB" id="A0AAV8VFU1"/>
<reference evidence="16 17" key="1">
    <citation type="journal article" date="2023" name="Insect Mol. Biol.">
        <title>Genome sequencing provides insights into the evolution of gene families encoding plant cell wall-degrading enzymes in longhorned beetles.</title>
        <authorList>
            <person name="Shin N.R."/>
            <person name="Okamura Y."/>
            <person name="Kirsch R."/>
            <person name="Pauchet Y."/>
        </authorList>
    </citation>
    <scope>NUCLEOTIDE SEQUENCE [LARGE SCALE GENOMIC DNA]</scope>
    <source>
        <strain evidence="16">EAD_L_NR</strain>
    </source>
</reference>
<comment type="catalytic activity">
    <reaction evidence="11">
        <text>serotonin + hexadecanoyl-CoA = N-hexadecanoyl-serotonin + CoA + H(+)</text>
        <dbReference type="Rhea" id="RHEA:51384"/>
        <dbReference type="ChEBI" id="CHEBI:15378"/>
        <dbReference type="ChEBI" id="CHEBI:57287"/>
        <dbReference type="ChEBI" id="CHEBI:57379"/>
        <dbReference type="ChEBI" id="CHEBI:134059"/>
        <dbReference type="ChEBI" id="CHEBI:350546"/>
    </reaction>
    <physiologicalReaction direction="left-to-right" evidence="11">
        <dbReference type="Rhea" id="RHEA:51385"/>
    </physiologicalReaction>
</comment>
<comment type="similarity">
    <text evidence="4">Belongs to the acetyltransferase family. AANAT subfamily.</text>
</comment>
<dbReference type="PANTHER" id="PTHR20905">
    <property type="entry name" value="N-ACETYLTRANSFERASE-RELATED"/>
    <property type="match status" value="1"/>
</dbReference>